<gene>
    <name evidence="1" type="ORF">SR894_19975</name>
</gene>
<accession>A0ABZ0YJW5</accession>
<dbReference type="EMBL" id="CP140255">
    <property type="protein sequence ID" value="WQH12403.1"/>
    <property type="molecule type" value="Genomic_DNA"/>
</dbReference>
<organism evidence="1 2">
    <name type="scientific">Vreelandella neptunia</name>
    <dbReference type="NCBI Taxonomy" id="115551"/>
    <lineage>
        <taxon>Bacteria</taxon>
        <taxon>Pseudomonadati</taxon>
        <taxon>Pseudomonadota</taxon>
        <taxon>Gammaproteobacteria</taxon>
        <taxon>Oceanospirillales</taxon>
        <taxon>Halomonadaceae</taxon>
        <taxon>Vreelandella</taxon>
    </lineage>
</organism>
<evidence type="ECO:0000313" key="2">
    <source>
        <dbReference type="Proteomes" id="UP001324794"/>
    </source>
</evidence>
<dbReference type="RefSeq" id="WP_223289184.1">
    <property type="nucleotide sequence ID" value="NZ_CP140255.1"/>
</dbReference>
<name>A0ABZ0YJW5_9GAMM</name>
<reference evidence="1 2" key="1">
    <citation type="submission" date="2023-11" db="EMBL/GenBank/DDBJ databases">
        <title>MicrobeMod: A computational toolkit for identifying prokaryotic methylation and restriction-modification with nanopore sequencing.</title>
        <authorList>
            <person name="Crits-Christoph A."/>
            <person name="Kang S.C."/>
            <person name="Lee H."/>
            <person name="Ostrov N."/>
        </authorList>
    </citation>
    <scope>NUCLEOTIDE SEQUENCE [LARGE SCALE GENOMIC DNA]</scope>
    <source>
        <strain evidence="1 2">ATCC BAA-805</strain>
    </source>
</reference>
<proteinExistence type="predicted"/>
<evidence type="ECO:0000313" key="1">
    <source>
        <dbReference type="EMBL" id="WQH12403.1"/>
    </source>
</evidence>
<sequence length="110" mass="12183">MKVTEKVEVDTVTDVRCDICLTSTQVADGGLEFATLQAHWGYGSQHDGERYELHLCESCFFSTLAYFKQERRVQNLFSEDGCTVALKTDGTLGLVATDDYFGDKGGNEAQ</sequence>
<dbReference type="Proteomes" id="UP001324794">
    <property type="component" value="Chromosome"/>
</dbReference>
<keyword evidence="2" id="KW-1185">Reference proteome</keyword>
<protein>
    <submittedName>
        <fullName evidence="1">Uncharacterized protein</fullName>
    </submittedName>
</protein>